<protein>
    <submittedName>
        <fullName evidence="1">Uncharacterized protein</fullName>
    </submittedName>
</protein>
<comment type="caution">
    <text evidence="1">The sequence shown here is derived from an EMBL/GenBank/DDBJ whole genome shotgun (WGS) entry which is preliminary data.</text>
</comment>
<sequence>MGFYIWANKSPHYFNRTMLIFVDLIIHHQAVGHRHTLPTLIKKKKKSRLQSCVSFTEMDTTTSDPNFLH</sequence>
<dbReference type="AlphaFoldDB" id="A0AAD6QYA0"/>
<keyword evidence="2" id="KW-1185">Reference proteome</keyword>
<name>A0AAD6QYA0_9ROSI</name>
<organism evidence="1 2">
    <name type="scientific">Populus alba x Populus x berolinensis</name>
    <dbReference type="NCBI Taxonomy" id="444605"/>
    <lineage>
        <taxon>Eukaryota</taxon>
        <taxon>Viridiplantae</taxon>
        <taxon>Streptophyta</taxon>
        <taxon>Embryophyta</taxon>
        <taxon>Tracheophyta</taxon>
        <taxon>Spermatophyta</taxon>
        <taxon>Magnoliopsida</taxon>
        <taxon>eudicotyledons</taxon>
        <taxon>Gunneridae</taxon>
        <taxon>Pentapetalae</taxon>
        <taxon>rosids</taxon>
        <taxon>fabids</taxon>
        <taxon>Malpighiales</taxon>
        <taxon>Salicaceae</taxon>
        <taxon>Saliceae</taxon>
        <taxon>Populus</taxon>
    </lineage>
</organism>
<gene>
    <name evidence="1" type="ORF">NC653_014830</name>
</gene>
<evidence type="ECO:0000313" key="2">
    <source>
        <dbReference type="Proteomes" id="UP001164929"/>
    </source>
</evidence>
<dbReference type="Proteomes" id="UP001164929">
    <property type="component" value="Chromosome 5"/>
</dbReference>
<dbReference type="EMBL" id="JAQIZT010000005">
    <property type="protein sequence ID" value="KAJ6998788.1"/>
    <property type="molecule type" value="Genomic_DNA"/>
</dbReference>
<proteinExistence type="predicted"/>
<accession>A0AAD6QYA0</accession>
<evidence type="ECO:0000313" key="1">
    <source>
        <dbReference type="EMBL" id="KAJ6998788.1"/>
    </source>
</evidence>
<reference evidence="1" key="1">
    <citation type="journal article" date="2023" name="Mol. Ecol. Resour.">
        <title>Chromosome-level genome assembly of a triploid poplar Populus alba 'Berolinensis'.</title>
        <authorList>
            <person name="Chen S."/>
            <person name="Yu Y."/>
            <person name="Wang X."/>
            <person name="Wang S."/>
            <person name="Zhang T."/>
            <person name="Zhou Y."/>
            <person name="He R."/>
            <person name="Meng N."/>
            <person name="Wang Y."/>
            <person name="Liu W."/>
            <person name="Liu Z."/>
            <person name="Liu J."/>
            <person name="Guo Q."/>
            <person name="Huang H."/>
            <person name="Sederoff R.R."/>
            <person name="Wang G."/>
            <person name="Qu G."/>
            <person name="Chen S."/>
        </authorList>
    </citation>
    <scope>NUCLEOTIDE SEQUENCE</scope>
    <source>
        <strain evidence="1">SC-2020</strain>
    </source>
</reference>